<evidence type="ECO:0000313" key="6">
    <source>
        <dbReference type="WBParaSite" id="L893_g29963.t1"/>
    </source>
</evidence>
<feature type="compositionally biased region" description="Basic and acidic residues" evidence="3">
    <location>
        <begin position="112"/>
        <end position="136"/>
    </location>
</feature>
<evidence type="ECO:0000256" key="1">
    <source>
        <dbReference type="ARBA" id="ARBA00004123"/>
    </source>
</evidence>
<dbReference type="GO" id="GO:0008622">
    <property type="term" value="C:epsilon DNA polymerase complex"/>
    <property type="evidence" value="ECO:0007669"/>
    <property type="project" value="TreeGrafter"/>
</dbReference>
<dbReference type="AlphaFoldDB" id="A0A1I7ZUN0"/>
<feature type="compositionally biased region" description="Acidic residues" evidence="3">
    <location>
        <begin position="165"/>
        <end position="181"/>
    </location>
</feature>
<keyword evidence="5" id="KW-1185">Reference proteome</keyword>
<dbReference type="Proteomes" id="UP000095287">
    <property type="component" value="Unplaced"/>
</dbReference>
<reference evidence="6" key="1">
    <citation type="submission" date="2016-11" db="UniProtKB">
        <authorList>
            <consortium name="WormBaseParasite"/>
        </authorList>
    </citation>
    <scope>IDENTIFICATION</scope>
</reference>
<sequence>MSDTESNFDINLPLGRVKKISRIVPNVRMMSAESIEMLAFAAEQYLKLLVAECVEQAGRRKTVMAKDIDACIMSDHRFKILDGALDGWPEFESTSHYQRHTIKDAFQQPSERMSENPHSDIDDVDDVLREGVDVHRSGGNVEDPDPTEVQSPTELHPFPEGQQRDEDDVMNMDEDQSSITQ</sequence>
<dbReference type="InterPro" id="IPR003958">
    <property type="entry name" value="CBFA_NFYB_domain"/>
</dbReference>
<proteinExistence type="predicted"/>
<dbReference type="InterPro" id="IPR050568">
    <property type="entry name" value="Transcr_DNA_Rep_Reg"/>
</dbReference>
<accession>A0A1I7ZUN0</accession>
<organism evidence="5 6">
    <name type="scientific">Steinernema glaseri</name>
    <dbReference type="NCBI Taxonomy" id="37863"/>
    <lineage>
        <taxon>Eukaryota</taxon>
        <taxon>Metazoa</taxon>
        <taxon>Ecdysozoa</taxon>
        <taxon>Nematoda</taxon>
        <taxon>Chromadorea</taxon>
        <taxon>Rhabditida</taxon>
        <taxon>Tylenchina</taxon>
        <taxon>Panagrolaimomorpha</taxon>
        <taxon>Strongyloidoidea</taxon>
        <taxon>Steinernematidae</taxon>
        <taxon>Steinernema</taxon>
    </lineage>
</organism>
<feature type="domain" description="Transcription factor CBF/NF-Y/archaeal histone" evidence="4">
    <location>
        <begin position="11"/>
        <end position="72"/>
    </location>
</feature>
<evidence type="ECO:0000313" key="5">
    <source>
        <dbReference type="Proteomes" id="UP000095287"/>
    </source>
</evidence>
<dbReference type="GO" id="GO:0046982">
    <property type="term" value="F:protein heterodimerization activity"/>
    <property type="evidence" value="ECO:0007669"/>
    <property type="project" value="InterPro"/>
</dbReference>
<protein>
    <submittedName>
        <fullName evidence="6">CBFD_NFYB_HMF domain-containing protein</fullName>
    </submittedName>
</protein>
<dbReference type="Pfam" id="PF00808">
    <property type="entry name" value="CBFD_NFYB_HMF"/>
    <property type="match status" value="1"/>
</dbReference>
<comment type="subcellular location">
    <subcellularLocation>
        <location evidence="1">Nucleus</location>
    </subcellularLocation>
</comment>
<dbReference type="CDD" id="cd22929">
    <property type="entry name" value="HFD_POLE4-like"/>
    <property type="match status" value="1"/>
</dbReference>
<dbReference type="GO" id="GO:0006261">
    <property type="term" value="P:DNA-templated DNA replication"/>
    <property type="evidence" value="ECO:0007669"/>
    <property type="project" value="TreeGrafter"/>
</dbReference>
<feature type="region of interest" description="Disordered" evidence="3">
    <location>
        <begin position="107"/>
        <end position="181"/>
    </location>
</feature>
<keyword evidence="2" id="KW-0539">Nucleus</keyword>
<dbReference type="PANTHER" id="PTHR10252">
    <property type="entry name" value="HISTONE-LIKE TRANSCRIPTION FACTOR CCAAT-RELATED"/>
    <property type="match status" value="1"/>
</dbReference>
<evidence type="ECO:0000259" key="4">
    <source>
        <dbReference type="Pfam" id="PF00808"/>
    </source>
</evidence>
<dbReference type="Gene3D" id="1.10.20.10">
    <property type="entry name" value="Histone, subunit A"/>
    <property type="match status" value="1"/>
</dbReference>
<name>A0A1I7ZUN0_9BILA</name>
<dbReference type="WBParaSite" id="L893_g29963.t1">
    <property type="protein sequence ID" value="L893_g29963.t1"/>
    <property type="gene ID" value="L893_g29963"/>
</dbReference>
<evidence type="ECO:0000256" key="2">
    <source>
        <dbReference type="ARBA" id="ARBA00023242"/>
    </source>
</evidence>
<dbReference type="InterPro" id="IPR009072">
    <property type="entry name" value="Histone-fold"/>
</dbReference>
<evidence type="ECO:0000256" key="3">
    <source>
        <dbReference type="SAM" id="MobiDB-lite"/>
    </source>
</evidence>
<dbReference type="SUPFAM" id="SSF47113">
    <property type="entry name" value="Histone-fold"/>
    <property type="match status" value="1"/>
</dbReference>
<dbReference type="PANTHER" id="PTHR10252:SF79">
    <property type="entry name" value="DNA POLYMERASE EPSILON SUBUNIT 4"/>
    <property type="match status" value="1"/>
</dbReference>